<comment type="similarity">
    <text evidence="11">Belongs to the amiloride-sensitive sodium channel (TC 1.A.6) family.</text>
</comment>
<keyword evidence="13" id="KW-1185">Reference proteome</keyword>
<dbReference type="GO" id="GO:0015280">
    <property type="term" value="F:ligand-gated sodium channel activity"/>
    <property type="evidence" value="ECO:0007669"/>
    <property type="project" value="TreeGrafter"/>
</dbReference>
<dbReference type="EMBL" id="PZQS01000003">
    <property type="protein sequence ID" value="PVD34269.1"/>
    <property type="molecule type" value="Genomic_DNA"/>
</dbReference>
<evidence type="ECO:0000256" key="3">
    <source>
        <dbReference type="ARBA" id="ARBA00022461"/>
    </source>
</evidence>
<name>A0A2T7PLG9_POMCA</name>
<keyword evidence="5" id="KW-1133">Transmembrane helix</keyword>
<evidence type="ECO:0000313" key="13">
    <source>
        <dbReference type="Proteomes" id="UP000245119"/>
    </source>
</evidence>
<evidence type="ECO:0000256" key="10">
    <source>
        <dbReference type="ARBA" id="ARBA00023303"/>
    </source>
</evidence>
<evidence type="ECO:0000256" key="8">
    <source>
        <dbReference type="ARBA" id="ARBA00023136"/>
    </source>
</evidence>
<dbReference type="Pfam" id="PF00858">
    <property type="entry name" value="ASC"/>
    <property type="match status" value="1"/>
</dbReference>
<keyword evidence="6" id="KW-0915">Sodium</keyword>
<keyword evidence="8" id="KW-0472">Membrane</keyword>
<sequence>MEEGDHLKGSLTFDKTSVTSPCSCWQNVDEKQGETTPCNRRLRPFLGLWNDYVENTSVHGVKKSADGKRFLWKAALIGFSIGLVVNLYNLLNAYSQNPFQTVVTVRPTTDLPFPTVTICNLHYLDFSKVNDLALNISNASEIQNLTYEELREVAVPDMNEHVGGVHVGRPCGALRGHDDPSELREAALLPVQRQPGPSEDVEDQREAQRVILHEPGTFPDIIRKGFLAPPGFTTMSSVRLRESVCLLLSDSQKTDRRYCTLLEIFDCVEAFQYRLARELNDSVCQCNRLCQGKEYDVTTSMAYFPSESAIHLLQRVHTTVSQADLRLCGRSDGTVYGCQPAVNYGDSRTLCSTFLSRRTSSV</sequence>
<dbReference type="PANTHER" id="PTHR11690">
    <property type="entry name" value="AMILORIDE-SENSITIVE SODIUM CHANNEL-RELATED"/>
    <property type="match status" value="1"/>
</dbReference>
<keyword evidence="9 11" id="KW-0739">Sodium transport</keyword>
<dbReference type="AlphaFoldDB" id="A0A2T7PLG9"/>
<dbReference type="Proteomes" id="UP000245119">
    <property type="component" value="Linkage Group LG3"/>
</dbReference>
<comment type="subcellular location">
    <subcellularLocation>
        <location evidence="1">Membrane</location>
        <topology evidence="1">Multi-pass membrane protein</topology>
    </subcellularLocation>
</comment>
<evidence type="ECO:0000256" key="6">
    <source>
        <dbReference type="ARBA" id="ARBA00023053"/>
    </source>
</evidence>
<reference evidence="12 13" key="1">
    <citation type="submission" date="2018-04" db="EMBL/GenBank/DDBJ databases">
        <title>The genome of golden apple snail Pomacea canaliculata provides insight into stress tolerance and invasive adaptation.</title>
        <authorList>
            <person name="Liu C."/>
            <person name="Liu B."/>
            <person name="Ren Y."/>
            <person name="Zhang Y."/>
            <person name="Wang H."/>
            <person name="Li S."/>
            <person name="Jiang F."/>
            <person name="Yin L."/>
            <person name="Zhang G."/>
            <person name="Qian W."/>
            <person name="Fan W."/>
        </authorList>
    </citation>
    <scope>NUCLEOTIDE SEQUENCE [LARGE SCALE GENOMIC DNA]</scope>
    <source>
        <strain evidence="12">SZHN2017</strain>
        <tissue evidence="12">Muscle</tissue>
    </source>
</reference>
<gene>
    <name evidence="12" type="ORF">C0Q70_05538</name>
</gene>
<proteinExistence type="inferred from homology"/>
<keyword evidence="7 11" id="KW-0406">Ion transport</keyword>
<organism evidence="12 13">
    <name type="scientific">Pomacea canaliculata</name>
    <name type="common">Golden apple snail</name>
    <dbReference type="NCBI Taxonomy" id="400727"/>
    <lineage>
        <taxon>Eukaryota</taxon>
        <taxon>Metazoa</taxon>
        <taxon>Spiralia</taxon>
        <taxon>Lophotrochozoa</taxon>
        <taxon>Mollusca</taxon>
        <taxon>Gastropoda</taxon>
        <taxon>Caenogastropoda</taxon>
        <taxon>Architaenioglossa</taxon>
        <taxon>Ampullarioidea</taxon>
        <taxon>Ampullariidae</taxon>
        <taxon>Pomacea</taxon>
    </lineage>
</organism>
<evidence type="ECO:0000256" key="4">
    <source>
        <dbReference type="ARBA" id="ARBA00022692"/>
    </source>
</evidence>
<keyword evidence="10 11" id="KW-0407">Ion channel</keyword>
<keyword evidence="2 11" id="KW-0813">Transport</keyword>
<dbReference type="InterPro" id="IPR001873">
    <property type="entry name" value="ENaC"/>
</dbReference>
<dbReference type="GO" id="GO:0005886">
    <property type="term" value="C:plasma membrane"/>
    <property type="evidence" value="ECO:0007669"/>
    <property type="project" value="TreeGrafter"/>
</dbReference>
<evidence type="ECO:0000256" key="7">
    <source>
        <dbReference type="ARBA" id="ARBA00023065"/>
    </source>
</evidence>
<evidence type="ECO:0000256" key="1">
    <source>
        <dbReference type="ARBA" id="ARBA00004141"/>
    </source>
</evidence>
<dbReference type="STRING" id="400727.A0A2T7PLG9"/>
<evidence type="ECO:0000256" key="9">
    <source>
        <dbReference type="ARBA" id="ARBA00023201"/>
    </source>
</evidence>
<evidence type="ECO:0000313" key="12">
    <source>
        <dbReference type="EMBL" id="PVD34269.1"/>
    </source>
</evidence>
<evidence type="ECO:0000256" key="2">
    <source>
        <dbReference type="ARBA" id="ARBA00022448"/>
    </source>
</evidence>
<keyword evidence="4 11" id="KW-0812">Transmembrane</keyword>
<comment type="caution">
    <text evidence="12">The sequence shown here is derived from an EMBL/GenBank/DDBJ whole genome shotgun (WGS) entry which is preliminary data.</text>
</comment>
<dbReference type="Gene3D" id="2.60.470.10">
    <property type="entry name" value="Acid-sensing ion channels like domains"/>
    <property type="match status" value="1"/>
</dbReference>
<accession>A0A2T7PLG9</accession>
<evidence type="ECO:0000256" key="5">
    <source>
        <dbReference type="ARBA" id="ARBA00022989"/>
    </source>
</evidence>
<protein>
    <submittedName>
        <fullName evidence="12">Uncharacterized protein</fullName>
    </submittedName>
</protein>
<keyword evidence="3 11" id="KW-0894">Sodium channel</keyword>
<evidence type="ECO:0000256" key="11">
    <source>
        <dbReference type="RuleBase" id="RU000679"/>
    </source>
</evidence>